<protein>
    <submittedName>
        <fullName evidence="3">Uncharacterized protein</fullName>
    </submittedName>
</protein>
<keyword evidence="4" id="KW-1185">Reference proteome</keyword>
<feature type="region of interest" description="Disordered" evidence="1">
    <location>
        <begin position="119"/>
        <end position="142"/>
    </location>
</feature>
<dbReference type="STRING" id="229920.ADM99_16475"/>
<dbReference type="RefSeq" id="WP_062422617.1">
    <property type="nucleotide sequence ID" value="NZ_BBYA01000010.1"/>
</dbReference>
<evidence type="ECO:0000256" key="2">
    <source>
        <dbReference type="SAM" id="Phobius"/>
    </source>
</evidence>
<dbReference type="OrthoDB" id="165666at2"/>
<feature type="compositionally biased region" description="Polar residues" evidence="1">
    <location>
        <begin position="123"/>
        <end position="142"/>
    </location>
</feature>
<evidence type="ECO:0000313" key="4">
    <source>
        <dbReference type="Proteomes" id="UP000050430"/>
    </source>
</evidence>
<organism evidence="3 4">
    <name type="scientific">Leptolinea tardivitalis</name>
    <dbReference type="NCBI Taxonomy" id="229920"/>
    <lineage>
        <taxon>Bacteria</taxon>
        <taxon>Bacillati</taxon>
        <taxon>Chloroflexota</taxon>
        <taxon>Anaerolineae</taxon>
        <taxon>Anaerolineales</taxon>
        <taxon>Anaerolineaceae</taxon>
        <taxon>Leptolinea</taxon>
    </lineage>
</organism>
<evidence type="ECO:0000313" key="3">
    <source>
        <dbReference type="EMBL" id="KPL70679.1"/>
    </source>
</evidence>
<keyword evidence="2" id="KW-1133">Transmembrane helix</keyword>
<dbReference type="Proteomes" id="UP000050430">
    <property type="component" value="Unassembled WGS sequence"/>
</dbReference>
<accession>A0A0P6WPJ6</accession>
<sequence length="300" mass="32347">MRERRQRRERAARFPWYLLTGFLLGLAAGGIFSVWIWPVPYDFASPAELNSAAKDAYRLAIARAYRANGDGGRAYPRLSLLKDSNPASALASQAQTSLGLGNEADSESLALLAAGLDPAGRANSESPNTSNTTLEPTLAPESTKTPFGIVQEFPVAETTEAGTPVPTIEPLNIPSAEIPHATPTMFPTLSAPFILKDRAVDCGQNLRPGLLQIWVENAAGLAIPGVHIQITWKDGEESFFTGLKPEINAGYADYEMTKGTVYSLRVGENGETITNLETADCTSEGHPERLGGMILRFTER</sequence>
<name>A0A0P6WPJ6_9CHLR</name>
<keyword evidence="2" id="KW-0812">Transmembrane</keyword>
<evidence type="ECO:0000256" key="1">
    <source>
        <dbReference type="SAM" id="MobiDB-lite"/>
    </source>
</evidence>
<reference evidence="3 4" key="1">
    <citation type="submission" date="2015-07" db="EMBL/GenBank/DDBJ databases">
        <title>Genome sequence of Leptolinea tardivitalis DSM 16556.</title>
        <authorList>
            <person name="Hemp J."/>
            <person name="Ward L.M."/>
            <person name="Pace L.A."/>
            <person name="Fischer W.W."/>
        </authorList>
    </citation>
    <scope>NUCLEOTIDE SEQUENCE [LARGE SCALE GENOMIC DNA]</scope>
    <source>
        <strain evidence="3 4">YMTK-2</strain>
    </source>
</reference>
<feature type="transmembrane region" description="Helical" evidence="2">
    <location>
        <begin position="16"/>
        <end position="37"/>
    </location>
</feature>
<proteinExistence type="predicted"/>
<dbReference type="EMBL" id="LGCK01000014">
    <property type="protein sequence ID" value="KPL70679.1"/>
    <property type="molecule type" value="Genomic_DNA"/>
</dbReference>
<comment type="caution">
    <text evidence="3">The sequence shown here is derived from an EMBL/GenBank/DDBJ whole genome shotgun (WGS) entry which is preliminary data.</text>
</comment>
<keyword evidence="2" id="KW-0472">Membrane</keyword>
<gene>
    <name evidence="3" type="ORF">ADM99_16475</name>
</gene>
<dbReference type="AlphaFoldDB" id="A0A0P6WPJ6"/>